<dbReference type="Proteomes" id="UP000254326">
    <property type="component" value="Unassembled WGS sequence"/>
</dbReference>
<name>A0A370UD77_9GAMM</name>
<organism evidence="1 2">
    <name type="scientific">Marinomonas piezotolerans</name>
    <dbReference type="NCBI Taxonomy" id="2213058"/>
    <lineage>
        <taxon>Bacteria</taxon>
        <taxon>Pseudomonadati</taxon>
        <taxon>Pseudomonadota</taxon>
        <taxon>Gammaproteobacteria</taxon>
        <taxon>Oceanospirillales</taxon>
        <taxon>Oceanospirillaceae</taxon>
        <taxon>Marinomonas</taxon>
    </lineage>
</organism>
<protein>
    <submittedName>
        <fullName evidence="1">Uncharacterized protein</fullName>
    </submittedName>
</protein>
<accession>A0A370UD77</accession>
<sequence length="86" mass="9435">MNSPEQFSAFSSNLYDNRYSGTSNRKMDSQEQYEALLTSWGFNAEAKQKPSAVFALFSSAFKSLKNATKACLDSFTSTAPATKSQA</sequence>
<evidence type="ECO:0000313" key="2">
    <source>
        <dbReference type="Proteomes" id="UP000254326"/>
    </source>
</evidence>
<comment type="caution">
    <text evidence="1">The sequence shown here is derived from an EMBL/GenBank/DDBJ whole genome shotgun (WGS) entry which is preliminary data.</text>
</comment>
<keyword evidence="2" id="KW-1185">Reference proteome</keyword>
<dbReference type="AlphaFoldDB" id="A0A370UD77"/>
<dbReference type="RefSeq" id="WP_115466290.1">
    <property type="nucleotide sequence ID" value="NZ_QKRA01000001.1"/>
</dbReference>
<dbReference type="EMBL" id="QKRA01000001">
    <property type="protein sequence ID" value="RDL45701.1"/>
    <property type="molecule type" value="Genomic_DNA"/>
</dbReference>
<evidence type="ECO:0000313" key="1">
    <source>
        <dbReference type="EMBL" id="RDL45701.1"/>
    </source>
</evidence>
<reference evidence="1 2" key="1">
    <citation type="submission" date="2018-06" db="EMBL/GenBank/DDBJ databases">
        <title>Marinomonas sp. YLB-05 draft genome sequence.</title>
        <authorList>
            <person name="Yu L."/>
            <person name="Tang X."/>
        </authorList>
    </citation>
    <scope>NUCLEOTIDE SEQUENCE [LARGE SCALE GENOMIC DNA]</scope>
    <source>
        <strain evidence="1 2">YLB-05</strain>
    </source>
</reference>
<dbReference type="OrthoDB" id="6107353at2"/>
<gene>
    <name evidence="1" type="ORF">DN730_01230</name>
</gene>
<proteinExistence type="predicted"/>